<dbReference type="STRING" id="1121937.GCA_000423125_02865"/>
<proteinExistence type="inferred from homology"/>
<gene>
    <name evidence="8" type="ORF">DCP75_15415</name>
</gene>
<evidence type="ECO:0000256" key="3">
    <source>
        <dbReference type="ARBA" id="ARBA00022692"/>
    </source>
</evidence>
<comment type="subcellular location">
    <subcellularLocation>
        <location evidence="1">Membrane</location>
        <topology evidence="1">Multi-pass membrane protein</topology>
    </subcellularLocation>
</comment>
<evidence type="ECO:0000313" key="9">
    <source>
        <dbReference type="Proteomes" id="UP000259273"/>
    </source>
</evidence>
<feature type="compositionally biased region" description="Basic and acidic residues" evidence="6">
    <location>
        <begin position="141"/>
        <end position="152"/>
    </location>
</feature>
<comment type="caution">
    <text evidence="8">The sequence shown here is derived from an EMBL/GenBank/DDBJ whole genome shotgun (WGS) entry which is preliminary data.</text>
</comment>
<comment type="similarity">
    <text evidence="2">Belongs to the autoinducer-2 exporter (AI-2E) (TC 2.A.86) family.</text>
</comment>
<dbReference type="AlphaFoldDB" id="A0A3C1KRV4"/>
<organism evidence="8 9">
    <name type="scientific">Haliea salexigens</name>
    <dbReference type="NCBI Taxonomy" id="287487"/>
    <lineage>
        <taxon>Bacteria</taxon>
        <taxon>Pseudomonadati</taxon>
        <taxon>Pseudomonadota</taxon>
        <taxon>Gammaproteobacteria</taxon>
        <taxon>Cellvibrionales</taxon>
        <taxon>Halieaceae</taxon>
        <taxon>Haliea</taxon>
    </lineage>
</organism>
<evidence type="ECO:0000256" key="2">
    <source>
        <dbReference type="ARBA" id="ARBA00009773"/>
    </source>
</evidence>
<feature type="transmembrane region" description="Helical" evidence="7">
    <location>
        <begin position="55"/>
        <end position="77"/>
    </location>
</feature>
<dbReference type="EMBL" id="DMND01000209">
    <property type="protein sequence ID" value="HAN29074.1"/>
    <property type="molecule type" value="Genomic_DNA"/>
</dbReference>
<dbReference type="InterPro" id="IPR002549">
    <property type="entry name" value="AI-2E-like"/>
</dbReference>
<dbReference type="Pfam" id="PF01594">
    <property type="entry name" value="AI-2E_transport"/>
    <property type="match status" value="1"/>
</dbReference>
<feature type="transmembrane region" description="Helical" evidence="7">
    <location>
        <begin position="31"/>
        <end position="49"/>
    </location>
</feature>
<evidence type="ECO:0000256" key="1">
    <source>
        <dbReference type="ARBA" id="ARBA00004141"/>
    </source>
</evidence>
<sequence>MSEARLSPGTLSLRILAALAVLYTVYFAKSLLMPVFVALFFALLLNPLVKLLKRFYVPRTISAVLILALIGGPVALLGSQLAEPAQRWAEAIPRLTEKLSNEVDDLTDKLSPQAEKPPQPEEGFSFFGLFGSESDEAESNDGEKGERKPDRVSERLKQGGLELLLATLGAAPVVIAQLLTTVLLILFLLIFGSRLFAAFVDIFP</sequence>
<dbReference type="Proteomes" id="UP000259273">
    <property type="component" value="Unassembled WGS sequence"/>
</dbReference>
<keyword evidence="5 7" id="KW-0472">Membrane</keyword>
<keyword evidence="3 7" id="KW-0812">Transmembrane</keyword>
<evidence type="ECO:0000256" key="4">
    <source>
        <dbReference type="ARBA" id="ARBA00022989"/>
    </source>
</evidence>
<feature type="region of interest" description="Disordered" evidence="6">
    <location>
        <begin position="133"/>
        <end position="152"/>
    </location>
</feature>
<evidence type="ECO:0000256" key="7">
    <source>
        <dbReference type="SAM" id="Phobius"/>
    </source>
</evidence>
<accession>A0A3C1KRV4</accession>
<reference evidence="8 9" key="1">
    <citation type="journal article" date="2018" name="Nat. Biotechnol.">
        <title>A standardized bacterial taxonomy based on genome phylogeny substantially revises the tree of life.</title>
        <authorList>
            <person name="Parks D.H."/>
            <person name="Chuvochina M."/>
            <person name="Waite D.W."/>
            <person name="Rinke C."/>
            <person name="Skarshewski A."/>
            <person name="Chaumeil P.A."/>
            <person name="Hugenholtz P."/>
        </authorList>
    </citation>
    <scope>NUCLEOTIDE SEQUENCE [LARGE SCALE GENOMIC DNA]</scope>
    <source>
        <strain evidence="8">UBA9158</strain>
    </source>
</reference>
<dbReference type="GO" id="GO:0016020">
    <property type="term" value="C:membrane"/>
    <property type="evidence" value="ECO:0007669"/>
    <property type="project" value="UniProtKB-SubCell"/>
</dbReference>
<evidence type="ECO:0000256" key="5">
    <source>
        <dbReference type="ARBA" id="ARBA00023136"/>
    </source>
</evidence>
<protein>
    <submittedName>
        <fullName evidence="8">AI-2E family transporter</fullName>
    </submittedName>
</protein>
<keyword evidence="4 7" id="KW-1133">Transmembrane helix</keyword>
<name>A0A3C1KRV4_9GAMM</name>
<feature type="transmembrane region" description="Helical" evidence="7">
    <location>
        <begin position="163"/>
        <end position="191"/>
    </location>
</feature>
<evidence type="ECO:0000256" key="6">
    <source>
        <dbReference type="SAM" id="MobiDB-lite"/>
    </source>
</evidence>
<feature type="non-terminal residue" evidence="8">
    <location>
        <position position="204"/>
    </location>
</feature>
<evidence type="ECO:0000313" key="8">
    <source>
        <dbReference type="EMBL" id="HAN29074.1"/>
    </source>
</evidence>